<feature type="region of interest" description="Disordered" evidence="2">
    <location>
        <begin position="60"/>
        <end position="79"/>
    </location>
</feature>
<gene>
    <name evidence="5" type="ORF">AS189_17875</name>
</gene>
<accession>A0A0S2M2Q9</accession>
<feature type="compositionally biased region" description="Polar residues" evidence="2">
    <location>
        <begin position="61"/>
        <end position="77"/>
    </location>
</feature>
<dbReference type="Pfam" id="PF12804">
    <property type="entry name" value="NTP_transf_3"/>
    <property type="match status" value="2"/>
</dbReference>
<sequence>MTDHQEAPLRALILAGGLSRRLGGVPKAGLIMDGQTLLARTVDAASHVISTHKSAILRTAAHQSPAHQSRAHQSAGLQSPVEEGAHAALGADTAAGGIAVVGPGEKITQWLETAQHASEVTRVQENPPFSGPAAGLAAGAEVWDGGSGHVLVLACDMPHAGELAQLLAQELRGCTPGQGVMAVSEGKKQPLAAIYPLAQLRAAAAAARAAHRLDNASVFSLVASLNMKECAVPASLTADIDTWADARTQGIAAGSAGTEGALLENHDELLAQWTQKLLEAFEIGDIEVDIHAVLNVAGVAAHSIVRPAAPLTTFVAGLAAGLAAGSGQAPEAKAMKAALGLAKQLAAAQAPAVESAAENSAGK</sequence>
<evidence type="ECO:0000259" key="3">
    <source>
        <dbReference type="Pfam" id="PF12804"/>
    </source>
</evidence>
<dbReference type="GO" id="GO:0016779">
    <property type="term" value="F:nucleotidyltransferase activity"/>
    <property type="evidence" value="ECO:0007669"/>
    <property type="project" value="TreeGrafter"/>
</dbReference>
<dbReference type="InterPro" id="IPR045598">
    <property type="entry name" value="DUF6457"/>
</dbReference>
<dbReference type="Proteomes" id="UP000059574">
    <property type="component" value="Chromosome"/>
</dbReference>
<evidence type="ECO:0000256" key="2">
    <source>
        <dbReference type="SAM" id="MobiDB-lite"/>
    </source>
</evidence>
<dbReference type="OrthoDB" id="4408226at2"/>
<dbReference type="AlphaFoldDB" id="A0A0S2M2Q9"/>
<proteinExistence type="predicted"/>
<reference evidence="6" key="1">
    <citation type="submission" date="2015-11" db="EMBL/GenBank/DDBJ databases">
        <authorList>
            <person name="Kumar R."/>
            <person name="Singh D."/>
            <person name="Swarnkar M.K."/>
            <person name="Singh A.K."/>
            <person name="Kumar S."/>
        </authorList>
    </citation>
    <scope>NUCLEOTIDE SEQUENCE [LARGE SCALE GENOMIC DNA]</scope>
    <source>
        <strain evidence="6">ERGS4:06</strain>
    </source>
</reference>
<keyword evidence="1" id="KW-0808">Transferase</keyword>
<dbReference type="PANTHER" id="PTHR19136:SF81">
    <property type="entry name" value="MOLYBDENUM COFACTOR GUANYLYLTRANSFERASE"/>
    <property type="match status" value="1"/>
</dbReference>
<dbReference type="SUPFAM" id="SSF53448">
    <property type="entry name" value="Nucleotide-diphospho-sugar transferases"/>
    <property type="match status" value="1"/>
</dbReference>
<feature type="domain" description="MobA-like NTP transferase" evidence="3">
    <location>
        <begin position="11"/>
        <end position="49"/>
    </location>
</feature>
<reference evidence="5 6" key="2">
    <citation type="journal article" date="2016" name="J. Biotechnol.">
        <title>Complete genome sequence of Arthrobacter alpinus ERGS4:06, a yellow pigmented bacterium tolerant to cold and radiations isolated from Sikkim Himalaya.</title>
        <authorList>
            <person name="Kumar R."/>
            <person name="Singh D."/>
            <person name="Swarnkar M.K."/>
            <person name="Singh A.K."/>
            <person name="Kumar S."/>
        </authorList>
    </citation>
    <scope>NUCLEOTIDE SEQUENCE [LARGE SCALE GENOMIC DNA]</scope>
    <source>
        <strain evidence="5 6">ERGS4:06</strain>
    </source>
</reference>
<feature type="domain" description="MobA-like NTP transferase" evidence="3">
    <location>
        <begin position="95"/>
        <end position="211"/>
    </location>
</feature>
<dbReference type="InterPro" id="IPR025877">
    <property type="entry name" value="MobA-like_NTP_Trfase"/>
</dbReference>
<dbReference type="InterPro" id="IPR029044">
    <property type="entry name" value="Nucleotide-diphossugar_trans"/>
</dbReference>
<dbReference type="Gene3D" id="3.90.550.10">
    <property type="entry name" value="Spore Coat Polysaccharide Biosynthesis Protein SpsA, Chain A"/>
    <property type="match status" value="1"/>
</dbReference>
<dbReference type="RefSeq" id="WP_062291997.1">
    <property type="nucleotide sequence ID" value="NZ_CP013200.1"/>
</dbReference>
<dbReference type="PANTHER" id="PTHR19136">
    <property type="entry name" value="MOLYBDENUM COFACTOR GUANYLYLTRANSFERASE"/>
    <property type="match status" value="1"/>
</dbReference>
<dbReference type="EMBL" id="CP013200">
    <property type="protein sequence ID" value="ALO68013.1"/>
    <property type="molecule type" value="Genomic_DNA"/>
</dbReference>
<feature type="domain" description="DUF6457" evidence="4">
    <location>
        <begin position="266"/>
        <end position="350"/>
    </location>
</feature>
<dbReference type="Pfam" id="PF20058">
    <property type="entry name" value="DUF6457"/>
    <property type="match status" value="1"/>
</dbReference>
<protein>
    <submittedName>
        <fullName evidence="5">Uncharacterized protein</fullName>
    </submittedName>
</protein>
<evidence type="ECO:0000259" key="4">
    <source>
        <dbReference type="Pfam" id="PF20058"/>
    </source>
</evidence>
<evidence type="ECO:0000256" key="1">
    <source>
        <dbReference type="ARBA" id="ARBA00022679"/>
    </source>
</evidence>
<evidence type="ECO:0000313" key="6">
    <source>
        <dbReference type="Proteomes" id="UP000059574"/>
    </source>
</evidence>
<name>A0A0S2M2Q9_9MICC</name>
<evidence type="ECO:0000313" key="5">
    <source>
        <dbReference type="EMBL" id="ALO68013.1"/>
    </source>
</evidence>
<organism evidence="5 6">
    <name type="scientific">Arthrobacter alpinus</name>
    <dbReference type="NCBI Taxonomy" id="656366"/>
    <lineage>
        <taxon>Bacteria</taxon>
        <taxon>Bacillati</taxon>
        <taxon>Actinomycetota</taxon>
        <taxon>Actinomycetes</taxon>
        <taxon>Micrococcales</taxon>
        <taxon>Micrococcaceae</taxon>
        <taxon>Arthrobacter</taxon>
    </lineage>
</organism>